<dbReference type="GO" id="GO:0047617">
    <property type="term" value="F:fatty acyl-CoA hydrolase activity"/>
    <property type="evidence" value="ECO:0007669"/>
    <property type="project" value="TreeGrafter"/>
</dbReference>
<evidence type="ECO:0000313" key="1">
    <source>
        <dbReference type="EMBL" id="KAB7706513.1"/>
    </source>
</evidence>
<dbReference type="CDD" id="cd00586">
    <property type="entry name" value="4HBT"/>
    <property type="match status" value="1"/>
</dbReference>
<keyword evidence="2" id="KW-1185">Reference proteome</keyword>
<gene>
    <name evidence="1" type="ORF">F9802_09930</name>
</gene>
<dbReference type="PANTHER" id="PTHR31793:SF2">
    <property type="entry name" value="BLR1345 PROTEIN"/>
    <property type="match status" value="1"/>
</dbReference>
<comment type="caution">
    <text evidence="1">The sequence shown here is derived from an EMBL/GenBank/DDBJ whole genome shotgun (WGS) entry which is preliminary data.</text>
</comment>
<organism evidence="1 2">
    <name type="scientific">Bacillus aerolatus</name>
    <dbReference type="NCBI Taxonomy" id="2653354"/>
    <lineage>
        <taxon>Bacteria</taxon>
        <taxon>Bacillati</taxon>
        <taxon>Bacillota</taxon>
        <taxon>Bacilli</taxon>
        <taxon>Bacillales</taxon>
        <taxon>Bacillaceae</taxon>
        <taxon>Bacillus</taxon>
    </lineage>
</organism>
<dbReference type="InterPro" id="IPR029069">
    <property type="entry name" value="HotDog_dom_sf"/>
</dbReference>
<proteinExistence type="predicted"/>
<protein>
    <submittedName>
        <fullName evidence="1">Thioesterase</fullName>
    </submittedName>
</protein>
<dbReference type="RefSeq" id="WP_152151473.1">
    <property type="nucleotide sequence ID" value="NZ_WEIO01000005.1"/>
</dbReference>
<dbReference type="AlphaFoldDB" id="A0A6I1FUW2"/>
<evidence type="ECO:0000313" key="2">
    <source>
        <dbReference type="Proteomes" id="UP000429595"/>
    </source>
</evidence>
<dbReference type="PANTHER" id="PTHR31793">
    <property type="entry name" value="4-HYDROXYBENZOYL-COA THIOESTERASE FAMILY MEMBER"/>
    <property type="match status" value="1"/>
</dbReference>
<dbReference type="Pfam" id="PF13279">
    <property type="entry name" value="4HBT_2"/>
    <property type="match status" value="1"/>
</dbReference>
<sequence length="159" mass="18326">MTNTLTVLKDRVRKEWLDYNGHMNDAEYVRAFSWAVDGFMDEIGITETFRSETQYTIFTLENHVCYLAEMTPDEPLEVTAQIIDWDEKRVHLFFELYGDDGKRAATSEQMIMGMDQQSGRPAPFPDEIFQKVDSLAKEHTSLPAPKEVGRVIGIKKKSK</sequence>
<dbReference type="SUPFAM" id="SSF54637">
    <property type="entry name" value="Thioesterase/thiol ester dehydrase-isomerase"/>
    <property type="match status" value="1"/>
</dbReference>
<dbReference type="EMBL" id="WEIO01000005">
    <property type="protein sequence ID" value="KAB7706513.1"/>
    <property type="molecule type" value="Genomic_DNA"/>
</dbReference>
<dbReference type="Gene3D" id="3.10.129.10">
    <property type="entry name" value="Hotdog Thioesterase"/>
    <property type="match status" value="1"/>
</dbReference>
<name>A0A6I1FUW2_9BACI</name>
<dbReference type="Proteomes" id="UP000429595">
    <property type="component" value="Unassembled WGS sequence"/>
</dbReference>
<accession>A0A6I1FUW2</accession>
<dbReference type="InterPro" id="IPR050563">
    <property type="entry name" value="4-hydroxybenzoyl-CoA_TE"/>
</dbReference>
<reference evidence="1 2" key="1">
    <citation type="submission" date="2019-10" db="EMBL/GenBank/DDBJ databases">
        <title>Bacillus aerolatum sp. nov., isolated from bioaerosol of sport playgrounds.</title>
        <authorList>
            <person name="Chen P."/>
            <person name="Zhang G."/>
        </authorList>
    </citation>
    <scope>NUCLEOTIDE SEQUENCE [LARGE SCALE GENOMIC DNA]</scope>
    <source>
        <strain evidence="1 2">CX253</strain>
    </source>
</reference>